<evidence type="ECO:0000313" key="4">
    <source>
        <dbReference type="Proteomes" id="UP001293254"/>
    </source>
</evidence>
<name>A0AAE2CUQ2_9LAMI</name>
<keyword evidence="4" id="KW-1185">Reference proteome</keyword>
<feature type="region of interest" description="Disordered" evidence="1">
    <location>
        <begin position="179"/>
        <end position="204"/>
    </location>
</feature>
<comment type="caution">
    <text evidence="3">The sequence shown here is derived from an EMBL/GenBank/DDBJ whole genome shotgun (WGS) entry which is preliminary data.</text>
</comment>
<reference evidence="3" key="2">
    <citation type="journal article" date="2024" name="Plant">
        <title>Genomic evolution and insights into agronomic trait innovations of Sesamum species.</title>
        <authorList>
            <person name="Miao H."/>
            <person name="Wang L."/>
            <person name="Qu L."/>
            <person name="Liu H."/>
            <person name="Sun Y."/>
            <person name="Le M."/>
            <person name="Wang Q."/>
            <person name="Wei S."/>
            <person name="Zheng Y."/>
            <person name="Lin W."/>
            <person name="Duan Y."/>
            <person name="Cao H."/>
            <person name="Xiong S."/>
            <person name="Wang X."/>
            <person name="Wei L."/>
            <person name="Li C."/>
            <person name="Ma Q."/>
            <person name="Ju M."/>
            <person name="Zhao R."/>
            <person name="Li G."/>
            <person name="Mu C."/>
            <person name="Tian Q."/>
            <person name="Mei H."/>
            <person name="Zhang T."/>
            <person name="Gao T."/>
            <person name="Zhang H."/>
        </authorList>
    </citation>
    <scope>NUCLEOTIDE SEQUENCE</scope>
    <source>
        <strain evidence="3">3651</strain>
    </source>
</reference>
<evidence type="ECO:0000313" key="3">
    <source>
        <dbReference type="EMBL" id="KAK4435200.1"/>
    </source>
</evidence>
<evidence type="ECO:0000256" key="1">
    <source>
        <dbReference type="SAM" id="MobiDB-lite"/>
    </source>
</evidence>
<gene>
    <name evidence="3" type="ORF">Salat_0683300</name>
</gene>
<feature type="domain" description="PGG" evidence="2">
    <location>
        <begin position="53"/>
        <end position="90"/>
    </location>
</feature>
<dbReference type="InterPro" id="IPR026961">
    <property type="entry name" value="PGG_dom"/>
</dbReference>
<accession>A0AAE2CUQ2</accession>
<dbReference type="AlphaFoldDB" id="A0AAE2CUQ2"/>
<protein>
    <recommendedName>
        <fullName evidence="2">PGG domain-containing protein</fullName>
    </recommendedName>
</protein>
<dbReference type="EMBL" id="JACGWO010000002">
    <property type="protein sequence ID" value="KAK4435200.1"/>
    <property type="molecule type" value="Genomic_DNA"/>
</dbReference>
<proteinExistence type="predicted"/>
<feature type="region of interest" description="Disordered" evidence="1">
    <location>
        <begin position="28"/>
        <end position="51"/>
    </location>
</feature>
<dbReference type="Pfam" id="PF13962">
    <property type="entry name" value="PGG"/>
    <property type="match status" value="1"/>
</dbReference>
<organism evidence="3 4">
    <name type="scientific">Sesamum alatum</name>
    <dbReference type="NCBI Taxonomy" id="300844"/>
    <lineage>
        <taxon>Eukaryota</taxon>
        <taxon>Viridiplantae</taxon>
        <taxon>Streptophyta</taxon>
        <taxon>Embryophyta</taxon>
        <taxon>Tracheophyta</taxon>
        <taxon>Spermatophyta</taxon>
        <taxon>Magnoliopsida</taxon>
        <taxon>eudicotyledons</taxon>
        <taxon>Gunneridae</taxon>
        <taxon>Pentapetalae</taxon>
        <taxon>asterids</taxon>
        <taxon>lamiids</taxon>
        <taxon>Lamiales</taxon>
        <taxon>Pedaliaceae</taxon>
        <taxon>Sesamum</taxon>
    </lineage>
</organism>
<dbReference type="Proteomes" id="UP001293254">
    <property type="component" value="Unassembled WGS sequence"/>
</dbReference>
<sequence length="204" mass="22099">MFGCSSNSKDLYIEEAIRLAGGYQSQTTTSAIQTRPSDNTPNTPLGSSSQGEDWLKELRSGIIVMASVFAILTFQVALTPPGGVWQDWGSNATASNIVTSRSLDDAICGPVQCNIYNRGISLNRVNHDQEVAQQFTCPANSLSVVPDVNIFLVLLVRRYSPISCPNESWLPQASSVGTRVSEAGHHGDDQTQTSSNPKYTKFVK</sequence>
<evidence type="ECO:0000259" key="2">
    <source>
        <dbReference type="Pfam" id="PF13962"/>
    </source>
</evidence>
<reference evidence="3" key="1">
    <citation type="submission" date="2020-06" db="EMBL/GenBank/DDBJ databases">
        <authorList>
            <person name="Li T."/>
            <person name="Hu X."/>
            <person name="Zhang T."/>
            <person name="Song X."/>
            <person name="Zhang H."/>
            <person name="Dai N."/>
            <person name="Sheng W."/>
            <person name="Hou X."/>
            <person name="Wei L."/>
        </authorList>
    </citation>
    <scope>NUCLEOTIDE SEQUENCE</scope>
    <source>
        <strain evidence="3">3651</strain>
        <tissue evidence="3">Leaf</tissue>
    </source>
</reference>